<name>R2SKT6_9ENTE</name>
<dbReference type="Proteomes" id="UP000014157">
    <property type="component" value="Unassembled WGS sequence"/>
</dbReference>
<dbReference type="HOGENOM" id="CLU_089606_0_0_9"/>
<reference evidence="3 5" key="2">
    <citation type="submission" date="2013-03" db="EMBL/GenBank/DDBJ databases">
        <title>The Genome Sequence of Enterococcus moraviensis BAA-383 (PacBio/Illumina hybrid assembly).</title>
        <authorList>
            <consortium name="The Broad Institute Genomics Platform"/>
            <consortium name="The Broad Institute Genome Sequencing Center for Infectious Disease"/>
            <person name="Earl A."/>
            <person name="Russ C."/>
            <person name="Gilmore M."/>
            <person name="Surin D."/>
            <person name="Walker B."/>
            <person name="Young S."/>
            <person name="Zeng Q."/>
            <person name="Gargeya S."/>
            <person name="Fitzgerald M."/>
            <person name="Haas B."/>
            <person name="Abouelleil A."/>
            <person name="Allen A.W."/>
            <person name="Alvarado L."/>
            <person name="Arachchi H.M."/>
            <person name="Berlin A.M."/>
            <person name="Chapman S.B."/>
            <person name="Gainer-Dewar J."/>
            <person name="Goldberg J."/>
            <person name="Griggs A."/>
            <person name="Gujja S."/>
            <person name="Hansen M."/>
            <person name="Howarth C."/>
            <person name="Imamovic A."/>
            <person name="Ireland A."/>
            <person name="Larimer J."/>
            <person name="McCowan C."/>
            <person name="Murphy C."/>
            <person name="Pearson M."/>
            <person name="Poon T.W."/>
            <person name="Priest M."/>
            <person name="Roberts A."/>
            <person name="Saif S."/>
            <person name="Shea T."/>
            <person name="Sisk P."/>
            <person name="Sykes S."/>
            <person name="Wortman J."/>
            <person name="Nusbaum C."/>
            <person name="Birren B."/>
        </authorList>
    </citation>
    <scope>NUCLEOTIDE SEQUENCE [LARGE SCALE GENOMIC DNA]</scope>
    <source>
        <strain evidence="3 5">ATCC BAA-383</strain>
    </source>
</reference>
<keyword evidence="1" id="KW-0472">Membrane</keyword>
<comment type="caution">
    <text evidence="2">The sequence shown here is derived from an EMBL/GenBank/DDBJ whole genome shotgun (WGS) entry which is preliminary data.</text>
</comment>
<organism evidence="2 4">
    <name type="scientific">Enterococcus moraviensis ATCC BAA-383</name>
    <dbReference type="NCBI Taxonomy" id="1158609"/>
    <lineage>
        <taxon>Bacteria</taxon>
        <taxon>Bacillati</taxon>
        <taxon>Bacillota</taxon>
        <taxon>Bacilli</taxon>
        <taxon>Lactobacillales</taxon>
        <taxon>Enterococcaceae</taxon>
        <taxon>Enterococcus</taxon>
    </lineage>
</organism>
<feature type="transmembrane region" description="Helical" evidence="1">
    <location>
        <begin position="194"/>
        <end position="219"/>
    </location>
</feature>
<dbReference type="EMBL" id="ASWB01000003">
    <property type="protein sequence ID" value="EOT66272.1"/>
    <property type="molecule type" value="Genomic_DNA"/>
</dbReference>
<evidence type="ECO:0000313" key="5">
    <source>
        <dbReference type="Proteomes" id="UP000014157"/>
    </source>
</evidence>
<proteinExistence type="predicted"/>
<dbReference type="AlphaFoldDB" id="R2SKT6"/>
<dbReference type="EMBL" id="AJAS01000026">
    <property type="protein sequence ID" value="EOH95785.1"/>
    <property type="molecule type" value="Genomic_DNA"/>
</dbReference>
<evidence type="ECO:0000313" key="4">
    <source>
        <dbReference type="Proteomes" id="UP000013781"/>
    </source>
</evidence>
<evidence type="ECO:0000313" key="2">
    <source>
        <dbReference type="EMBL" id="EOH95785.1"/>
    </source>
</evidence>
<gene>
    <name evidence="3" type="ORF">I586_02543</name>
    <name evidence="2" type="ORF">UAY_03211</name>
</gene>
<dbReference type="eggNOG" id="ENOG502Z9YJ">
    <property type="taxonomic scope" value="Bacteria"/>
</dbReference>
<feature type="transmembrane region" description="Helical" evidence="1">
    <location>
        <begin position="16"/>
        <end position="36"/>
    </location>
</feature>
<feature type="transmembrane region" description="Helical" evidence="1">
    <location>
        <begin position="104"/>
        <end position="128"/>
    </location>
</feature>
<keyword evidence="5" id="KW-1185">Reference proteome</keyword>
<keyword evidence="1" id="KW-1133">Transmembrane helix</keyword>
<accession>R2SKT6</accession>
<dbReference type="STRING" id="155617.RV09_GL002433"/>
<dbReference type="PATRIC" id="fig|1158609.3.peg.3133"/>
<sequence length="258" mass="30376">MEYFFKRLFSDRRSNFIFLLFFVLMLIDVFMLYKSFGGYAPNYSTFLAGNSEGHYAQMLLLWLLPVYLVFGASYWSLSDFNSGNLLSIMIRKDRKYYWKVYNQVNFFYGFCLMFLSAVINYGAVTIIFRKEKAVPFMVEHSISVGDFQTLLHNSILWELSHPGLSNWIHIIMGAVITGCMSVIISTVNIFTKSIYYTVFIVISIWYLLISITPSIMVSFQPFTEYTFSLKFMYLISIILLMSICLIIQRKWWLNYDFV</sequence>
<feature type="transmembrane region" description="Helical" evidence="1">
    <location>
        <begin position="56"/>
        <end position="77"/>
    </location>
</feature>
<feature type="transmembrane region" description="Helical" evidence="1">
    <location>
        <begin position="167"/>
        <end position="187"/>
    </location>
</feature>
<evidence type="ECO:0000256" key="1">
    <source>
        <dbReference type="SAM" id="Phobius"/>
    </source>
</evidence>
<keyword evidence="1" id="KW-0812">Transmembrane</keyword>
<feature type="transmembrane region" description="Helical" evidence="1">
    <location>
        <begin position="231"/>
        <end position="247"/>
    </location>
</feature>
<protein>
    <submittedName>
        <fullName evidence="2">Uncharacterized protein</fullName>
    </submittedName>
</protein>
<dbReference type="RefSeq" id="WP_010766521.1">
    <property type="nucleotide sequence ID" value="NZ_ASWB01000003.1"/>
</dbReference>
<evidence type="ECO:0000313" key="3">
    <source>
        <dbReference type="EMBL" id="EOT66272.1"/>
    </source>
</evidence>
<dbReference type="Proteomes" id="UP000013781">
    <property type="component" value="Unassembled WGS sequence"/>
</dbReference>
<dbReference type="OrthoDB" id="2327024at2"/>
<reference evidence="2 4" key="1">
    <citation type="submission" date="2013-02" db="EMBL/GenBank/DDBJ databases">
        <title>The Genome Sequence of Enterococcus moraviensis BAA-383.</title>
        <authorList>
            <consortium name="The Broad Institute Genome Sequencing Platform"/>
            <consortium name="The Broad Institute Genome Sequencing Center for Infectious Disease"/>
            <person name="Earl A.M."/>
            <person name="Gilmore M.S."/>
            <person name="Lebreton F."/>
            <person name="Walker B."/>
            <person name="Young S.K."/>
            <person name="Zeng Q."/>
            <person name="Gargeya S."/>
            <person name="Fitzgerald M."/>
            <person name="Haas B."/>
            <person name="Abouelleil A."/>
            <person name="Alvarado L."/>
            <person name="Arachchi H.M."/>
            <person name="Berlin A.M."/>
            <person name="Chapman S.B."/>
            <person name="Dewar J."/>
            <person name="Goldberg J."/>
            <person name="Griggs A."/>
            <person name="Gujja S."/>
            <person name="Hansen M."/>
            <person name="Howarth C."/>
            <person name="Imamovic A."/>
            <person name="Larimer J."/>
            <person name="McCowan C."/>
            <person name="Murphy C."/>
            <person name="Neiman D."/>
            <person name="Pearson M."/>
            <person name="Priest M."/>
            <person name="Roberts A."/>
            <person name="Saif S."/>
            <person name="Shea T."/>
            <person name="Sisk P."/>
            <person name="Sykes S."/>
            <person name="Wortman J."/>
            <person name="Nusbaum C."/>
            <person name="Birren B."/>
        </authorList>
    </citation>
    <scope>NUCLEOTIDE SEQUENCE [LARGE SCALE GENOMIC DNA]</scope>
    <source>
        <strain evidence="2 4">ATCC BAA-383</strain>
    </source>
</reference>